<evidence type="ECO:0000256" key="5">
    <source>
        <dbReference type="ARBA" id="ARBA00023136"/>
    </source>
</evidence>
<evidence type="ECO:0000256" key="8">
    <source>
        <dbReference type="SAM" id="Phobius"/>
    </source>
</evidence>
<evidence type="ECO:0000256" key="2">
    <source>
        <dbReference type="ARBA" id="ARBA00022692"/>
    </source>
</evidence>
<dbReference type="Pfam" id="PF01436">
    <property type="entry name" value="NHL"/>
    <property type="match status" value="2"/>
</dbReference>
<organism evidence="11 12">
    <name type="scientific">Cohnella fermenti</name>
    <dbReference type="NCBI Taxonomy" id="2565925"/>
    <lineage>
        <taxon>Bacteria</taxon>
        <taxon>Bacillati</taxon>
        <taxon>Bacillota</taxon>
        <taxon>Bacilli</taxon>
        <taxon>Bacillales</taxon>
        <taxon>Paenibacillaceae</taxon>
        <taxon>Cohnella</taxon>
    </lineage>
</organism>
<feature type="repeat" description="NHL" evidence="6">
    <location>
        <begin position="78"/>
        <end position="120"/>
    </location>
</feature>
<evidence type="ECO:0000256" key="4">
    <source>
        <dbReference type="ARBA" id="ARBA00022989"/>
    </source>
</evidence>
<evidence type="ECO:0000313" key="12">
    <source>
        <dbReference type="Proteomes" id="UP000310636"/>
    </source>
</evidence>
<keyword evidence="3" id="KW-0677">Repeat</keyword>
<dbReference type="InterPro" id="IPR050952">
    <property type="entry name" value="TRIM-NHL_E3_ligases"/>
</dbReference>
<feature type="transmembrane region" description="Helical" evidence="8">
    <location>
        <begin position="570"/>
        <end position="589"/>
    </location>
</feature>
<proteinExistence type="predicted"/>
<dbReference type="InterPro" id="IPR011990">
    <property type="entry name" value="TPR-like_helical_dom_sf"/>
</dbReference>
<dbReference type="Gene3D" id="2.40.10.500">
    <property type="match status" value="1"/>
</dbReference>
<dbReference type="InterPro" id="IPR006977">
    <property type="entry name" value="Yip1_dom"/>
</dbReference>
<feature type="transmembrane region" description="Helical" evidence="8">
    <location>
        <begin position="673"/>
        <end position="693"/>
    </location>
</feature>
<dbReference type="EMBL" id="SSOB01000005">
    <property type="protein sequence ID" value="THF83299.1"/>
    <property type="molecule type" value="Genomic_DNA"/>
</dbReference>
<dbReference type="AlphaFoldDB" id="A0A4S4C7M7"/>
<feature type="chain" id="PRO_5038487192" evidence="9">
    <location>
        <begin position="29"/>
        <end position="746"/>
    </location>
</feature>
<dbReference type="Proteomes" id="UP000310636">
    <property type="component" value="Unassembled WGS sequence"/>
</dbReference>
<feature type="transmembrane region" description="Helical" evidence="8">
    <location>
        <begin position="609"/>
        <end position="629"/>
    </location>
</feature>
<evidence type="ECO:0000313" key="11">
    <source>
        <dbReference type="EMBL" id="THF83299.1"/>
    </source>
</evidence>
<dbReference type="Pfam" id="PF04893">
    <property type="entry name" value="Yip1"/>
    <property type="match status" value="1"/>
</dbReference>
<keyword evidence="12" id="KW-1185">Reference proteome</keyword>
<feature type="transmembrane region" description="Helical" evidence="8">
    <location>
        <begin position="503"/>
        <end position="521"/>
    </location>
</feature>
<evidence type="ECO:0000259" key="10">
    <source>
        <dbReference type="Pfam" id="PF04893"/>
    </source>
</evidence>
<feature type="domain" description="Yip1" evidence="10">
    <location>
        <begin position="553"/>
        <end position="720"/>
    </location>
</feature>
<dbReference type="GO" id="GO:0016020">
    <property type="term" value="C:membrane"/>
    <property type="evidence" value="ECO:0007669"/>
    <property type="project" value="UniProtKB-SubCell"/>
</dbReference>
<dbReference type="PROSITE" id="PS51125">
    <property type="entry name" value="NHL"/>
    <property type="match status" value="2"/>
</dbReference>
<dbReference type="RefSeq" id="WP_136368779.1">
    <property type="nucleotide sequence ID" value="NZ_SSOB01000005.1"/>
</dbReference>
<evidence type="ECO:0000256" key="7">
    <source>
        <dbReference type="SAM" id="MobiDB-lite"/>
    </source>
</evidence>
<reference evidence="11 12" key="1">
    <citation type="submission" date="2019-04" db="EMBL/GenBank/DDBJ databases">
        <title>Cohnella sp. nov. isolated from preserved vegetables.</title>
        <authorList>
            <person name="Lin S.-Y."/>
            <person name="Hung M.-H."/>
            <person name="Young C.-C."/>
        </authorList>
    </citation>
    <scope>NUCLEOTIDE SEQUENCE [LARGE SCALE GENOMIC DNA]</scope>
    <source>
        <strain evidence="11 12">CC-MHH1044</strain>
    </source>
</reference>
<keyword evidence="9" id="KW-0732">Signal</keyword>
<dbReference type="PANTHER" id="PTHR24104">
    <property type="entry name" value="E3 UBIQUITIN-PROTEIN LIGASE NHLRC1-RELATED"/>
    <property type="match status" value="1"/>
</dbReference>
<dbReference type="OrthoDB" id="9799230at2"/>
<evidence type="ECO:0000256" key="1">
    <source>
        <dbReference type="ARBA" id="ARBA00004141"/>
    </source>
</evidence>
<comment type="subcellular location">
    <subcellularLocation>
        <location evidence="1">Membrane</location>
        <topology evidence="1">Multi-pass membrane protein</topology>
    </subcellularLocation>
</comment>
<dbReference type="CDD" id="cd05819">
    <property type="entry name" value="NHL"/>
    <property type="match status" value="1"/>
</dbReference>
<accession>A0A4S4C7M7</accession>
<evidence type="ECO:0000256" key="9">
    <source>
        <dbReference type="SAM" id="SignalP"/>
    </source>
</evidence>
<keyword evidence="2 8" id="KW-0812">Transmembrane</keyword>
<feature type="repeat" description="NHL" evidence="6">
    <location>
        <begin position="133"/>
        <end position="164"/>
    </location>
</feature>
<dbReference type="SUPFAM" id="SSF48452">
    <property type="entry name" value="TPR-like"/>
    <property type="match status" value="1"/>
</dbReference>
<feature type="transmembrane region" description="Helical" evidence="8">
    <location>
        <begin position="641"/>
        <end position="661"/>
    </location>
</feature>
<sequence length="746" mass="82737">MKKMKWQRAMATLLAAVALSAAALPERAAADTFSPYSTYYKDSYGQYYQIQSAYRPGDLIGPTLVGETGTERDAEAGEEEGGTEPPSDVLSIPQDLFVDADDNIYVADTGNNRIVKLSSAGRLLASFAVPESPLSQPNGLFVDDAGNMYVADTGNQRVVKLDARGRLLREYPRPNSSYLPESLKYQPTKLVVDKRGFLYITTLGAFQGLLMLDPEGRFETFFGANEVAFSLFDAFKRAVYPREMYLRELSKLPGAIVNTTIDGDGFIYTVTKDIREEQIKKFNIAGLNQLETGGEFSAGNLQFGESFGEDRGSRAAASQASAVTTTASAAAKPSVVLGVQLQDVSVDRDGNFTTIDALNGTISQYDGDGNLLFFWDGEHPQGISKFGIVDAPSAVAADSFGNLLILDGVNGMIQRLETTEFGALVHRANRLTRDGRYEESEPIWQEVYRQNAYYTPAIIGLAKAAYKREDYARAQELFGKSGTVKGYSDAFWQVRLVWFQRHFAFWINLTAALAAAVLLFRRFTRNRRWRRLLQERLRPKRKLALQLQHLGTLVKHPVDGYHAIRYQGKAGLLSSLIVLAAVAAAFSAIEAGTSFTFNRDLYTGVDLGPLLAQFGVLWLGWVVSNYLVGSLMRGEGRFRDVFYGSSYALLPLIAIGLPLTLFSHALTLSEKSIFDFLHLVMLVWTALQFFWMVQGIHNYNVGEALLNLLFSLLTMAMIGVLIFIFFSLSGELIDFLYSIYQEVAIR</sequence>
<feature type="region of interest" description="Disordered" evidence="7">
    <location>
        <begin position="71"/>
        <end position="90"/>
    </location>
</feature>
<dbReference type="InterPro" id="IPR001258">
    <property type="entry name" value="NHL_repeat"/>
</dbReference>
<dbReference type="Gene3D" id="2.120.10.30">
    <property type="entry name" value="TolB, C-terminal domain"/>
    <property type="match status" value="1"/>
</dbReference>
<keyword evidence="5 8" id="KW-0472">Membrane</keyword>
<dbReference type="Gene3D" id="1.25.40.10">
    <property type="entry name" value="Tetratricopeptide repeat domain"/>
    <property type="match status" value="1"/>
</dbReference>
<keyword evidence="4 8" id="KW-1133">Transmembrane helix</keyword>
<evidence type="ECO:0000256" key="3">
    <source>
        <dbReference type="ARBA" id="ARBA00022737"/>
    </source>
</evidence>
<name>A0A4S4C7M7_9BACL</name>
<gene>
    <name evidence="11" type="ORF">E6C55_05450</name>
</gene>
<dbReference type="SUPFAM" id="SSF101898">
    <property type="entry name" value="NHL repeat"/>
    <property type="match status" value="1"/>
</dbReference>
<dbReference type="InterPro" id="IPR011042">
    <property type="entry name" value="6-blade_b-propeller_TolB-like"/>
</dbReference>
<feature type="signal peptide" evidence="9">
    <location>
        <begin position="1"/>
        <end position="28"/>
    </location>
</feature>
<protein>
    <submittedName>
        <fullName evidence="11">Nuclease PIN</fullName>
    </submittedName>
</protein>
<feature type="transmembrane region" description="Helical" evidence="8">
    <location>
        <begin position="705"/>
        <end position="728"/>
    </location>
</feature>
<comment type="caution">
    <text evidence="11">The sequence shown here is derived from an EMBL/GenBank/DDBJ whole genome shotgun (WGS) entry which is preliminary data.</text>
</comment>
<evidence type="ECO:0000256" key="6">
    <source>
        <dbReference type="PROSITE-ProRule" id="PRU00504"/>
    </source>
</evidence>